<dbReference type="Proteomes" id="UP000326912">
    <property type="component" value="Unassembled WGS sequence"/>
</dbReference>
<dbReference type="GO" id="GO:0005975">
    <property type="term" value="P:carbohydrate metabolic process"/>
    <property type="evidence" value="ECO:0007669"/>
    <property type="project" value="InterPro"/>
</dbReference>
<organism evidence="5 6">
    <name type="scientific">Dictyobacter vulcani</name>
    <dbReference type="NCBI Taxonomy" id="2607529"/>
    <lineage>
        <taxon>Bacteria</taxon>
        <taxon>Bacillati</taxon>
        <taxon>Chloroflexota</taxon>
        <taxon>Ktedonobacteria</taxon>
        <taxon>Ktedonobacterales</taxon>
        <taxon>Dictyobacteraceae</taxon>
        <taxon>Dictyobacter</taxon>
    </lineage>
</organism>
<proteinExistence type="inferred from homology"/>
<dbReference type="InterPro" id="IPR011050">
    <property type="entry name" value="Pectin_lyase_fold/virulence"/>
</dbReference>
<evidence type="ECO:0000313" key="5">
    <source>
        <dbReference type="EMBL" id="GER92098.1"/>
    </source>
</evidence>
<protein>
    <recommendedName>
        <fullName evidence="7">Right handed beta helix domain-containing protein</fullName>
    </recommendedName>
</protein>
<name>A0A5J4KQW8_9CHLR</name>
<evidence type="ECO:0000313" key="6">
    <source>
        <dbReference type="Proteomes" id="UP000326912"/>
    </source>
</evidence>
<comment type="similarity">
    <text evidence="1 4">Belongs to the glycosyl hydrolase 28 family.</text>
</comment>
<keyword evidence="3 4" id="KW-0326">Glycosidase</keyword>
<evidence type="ECO:0000256" key="3">
    <source>
        <dbReference type="ARBA" id="ARBA00023295"/>
    </source>
</evidence>
<evidence type="ECO:0000256" key="4">
    <source>
        <dbReference type="RuleBase" id="RU361169"/>
    </source>
</evidence>
<dbReference type="GO" id="GO:0004650">
    <property type="term" value="F:polygalacturonase activity"/>
    <property type="evidence" value="ECO:0007669"/>
    <property type="project" value="InterPro"/>
</dbReference>
<sequence length="234" mass="25615">MRKNIVLQDVVLRDSGSWTVHLVASDGVKVNNLKLLNDPDNTNNDGIDPDGSRNVAIDGAFIYTTDDCFAVKTSGAFHMIQPTRHILIQNSVCYTKKSALKVGTETKDTLSDITFANNNVVHADRVIALYMADGNTMENITYDNNWSEAIGGNSKQRLIDIAITNRSGIGLIKNVKIINYTAYQPGRNPSVIKGMDDHIVNVFFKHLKIADELISSASEAGIDSSNADLTFITP</sequence>
<reference evidence="5 6" key="1">
    <citation type="submission" date="2019-10" db="EMBL/GenBank/DDBJ databases">
        <title>Dictyobacter vulcani sp. nov., within the class Ktedonobacteria, isolated from soil of volcanic Mt. Zao.</title>
        <authorList>
            <person name="Zheng Y."/>
            <person name="Wang C.M."/>
            <person name="Sakai Y."/>
            <person name="Abe K."/>
            <person name="Yokota A."/>
            <person name="Yabe S."/>
        </authorList>
    </citation>
    <scope>NUCLEOTIDE SEQUENCE [LARGE SCALE GENOMIC DNA]</scope>
    <source>
        <strain evidence="5 6">W12</strain>
    </source>
</reference>
<dbReference type="Pfam" id="PF00295">
    <property type="entry name" value="Glyco_hydro_28"/>
    <property type="match status" value="1"/>
</dbReference>
<dbReference type="PANTHER" id="PTHR31339:SF9">
    <property type="entry name" value="PLASMIN AND FIBRONECTIN-BINDING PROTEIN A"/>
    <property type="match status" value="1"/>
</dbReference>
<dbReference type="EMBL" id="BKZW01000005">
    <property type="protein sequence ID" value="GER92098.1"/>
    <property type="molecule type" value="Genomic_DNA"/>
</dbReference>
<accession>A0A5J4KQW8</accession>
<dbReference type="PANTHER" id="PTHR31339">
    <property type="entry name" value="PECTIN LYASE-RELATED"/>
    <property type="match status" value="1"/>
</dbReference>
<comment type="caution">
    <text evidence="5">The sequence shown here is derived from an EMBL/GenBank/DDBJ whole genome shotgun (WGS) entry which is preliminary data.</text>
</comment>
<gene>
    <name evidence="5" type="ORF">KDW_62600</name>
</gene>
<dbReference type="SUPFAM" id="SSF51126">
    <property type="entry name" value="Pectin lyase-like"/>
    <property type="match status" value="1"/>
</dbReference>
<keyword evidence="2 4" id="KW-0378">Hydrolase</keyword>
<dbReference type="InterPro" id="IPR000743">
    <property type="entry name" value="Glyco_hydro_28"/>
</dbReference>
<evidence type="ECO:0000256" key="1">
    <source>
        <dbReference type="ARBA" id="ARBA00008834"/>
    </source>
</evidence>
<keyword evidence="6" id="KW-1185">Reference proteome</keyword>
<evidence type="ECO:0000256" key="2">
    <source>
        <dbReference type="ARBA" id="ARBA00022801"/>
    </source>
</evidence>
<dbReference type="InterPro" id="IPR012334">
    <property type="entry name" value="Pectin_lyas_fold"/>
</dbReference>
<evidence type="ECO:0008006" key="7">
    <source>
        <dbReference type="Google" id="ProtNLM"/>
    </source>
</evidence>
<dbReference type="Gene3D" id="2.160.20.10">
    <property type="entry name" value="Single-stranded right-handed beta-helix, Pectin lyase-like"/>
    <property type="match status" value="1"/>
</dbReference>
<dbReference type="InterPro" id="IPR051801">
    <property type="entry name" value="GH28_Enzymes"/>
</dbReference>
<dbReference type="AlphaFoldDB" id="A0A5J4KQW8"/>